<proteinExistence type="predicted"/>
<evidence type="ECO:0000256" key="1">
    <source>
        <dbReference type="SAM" id="SignalP"/>
    </source>
</evidence>
<accession>A0ABW7FC47</accession>
<gene>
    <name evidence="2" type="ORF">ACG0Z3_01130</name>
</gene>
<dbReference type="RefSeq" id="WP_394394604.1">
    <property type="nucleotide sequence ID" value="NZ_JBIGHW010000001.1"/>
</dbReference>
<feature type="signal peptide" evidence="1">
    <location>
        <begin position="1"/>
        <end position="23"/>
    </location>
</feature>
<protein>
    <submittedName>
        <fullName evidence="2">DUF3047 domain-containing protein</fullName>
    </submittedName>
</protein>
<dbReference type="InterPro" id="IPR021409">
    <property type="entry name" value="DUF3047"/>
</dbReference>
<dbReference type="EMBL" id="JBIGHW010000001">
    <property type="protein sequence ID" value="MFG6439276.1"/>
    <property type="molecule type" value="Genomic_DNA"/>
</dbReference>
<dbReference type="Pfam" id="PF11249">
    <property type="entry name" value="DUF3047"/>
    <property type="match status" value="1"/>
</dbReference>
<keyword evidence="1" id="KW-0732">Signal</keyword>
<evidence type="ECO:0000313" key="3">
    <source>
        <dbReference type="Proteomes" id="UP001606301"/>
    </source>
</evidence>
<feature type="chain" id="PRO_5046244928" evidence="1">
    <location>
        <begin position="24"/>
        <end position="244"/>
    </location>
</feature>
<dbReference type="PROSITE" id="PS51257">
    <property type="entry name" value="PROKAR_LIPOPROTEIN"/>
    <property type="match status" value="1"/>
</dbReference>
<evidence type="ECO:0000313" key="2">
    <source>
        <dbReference type="EMBL" id="MFG6439276.1"/>
    </source>
</evidence>
<name>A0ABW7FC47_9BURK</name>
<sequence>MKPALLPLLAAVLLAGCAATTTAPPPAAEGWQPLHLPGKAATRYSWTEKDGRPALEASSERSASIWRKRLEPAQERVGEVRFSWWAQGLITDASVADVDREDAVARVIFGFGGDVDKLPLRTRMKFELAQALTGEAPPYATLMYVWDSKLPVGTVVVNPRSDRIRKIVVDSGPAQLRRWREHRRDLAADFRLAFGEEPGPLTSMAVMTDSDNSRASARTWYGAVELAEPTLSGGEAARAKAPAP</sequence>
<comment type="caution">
    <text evidence="2">The sequence shown here is derived from an EMBL/GenBank/DDBJ whole genome shotgun (WGS) entry which is preliminary data.</text>
</comment>
<reference evidence="2 3" key="1">
    <citation type="submission" date="2024-08" db="EMBL/GenBank/DDBJ databases">
        <authorList>
            <person name="Lu H."/>
        </authorList>
    </citation>
    <scope>NUCLEOTIDE SEQUENCE [LARGE SCALE GENOMIC DNA]</scope>
    <source>
        <strain evidence="2 3">LKC17W</strain>
    </source>
</reference>
<keyword evidence="3" id="KW-1185">Reference proteome</keyword>
<dbReference type="Proteomes" id="UP001606301">
    <property type="component" value="Unassembled WGS sequence"/>
</dbReference>
<organism evidence="2 3">
    <name type="scientific">Pelomonas margarita</name>
    <dbReference type="NCBI Taxonomy" id="3299031"/>
    <lineage>
        <taxon>Bacteria</taxon>
        <taxon>Pseudomonadati</taxon>
        <taxon>Pseudomonadota</taxon>
        <taxon>Betaproteobacteria</taxon>
        <taxon>Burkholderiales</taxon>
        <taxon>Sphaerotilaceae</taxon>
        <taxon>Roseateles</taxon>
    </lineage>
</organism>